<dbReference type="Gene3D" id="3.40.50.300">
    <property type="entry name" value="P-loop containing nucleotide triphosphate hydrolases"/>
    <property type="match status" value="1"/>
</dbReference>
<dbReference type="Gene3D" id="1.10.3720.10">
    <property type="entry name" value="MetI-like"/>
    <property type="match status" value="1"/>
</dbReference>
<dbReference type="InterPro" id="IPR000515">
    <property type="entry name" value="MetI-like"/>
</dbReference>
<feature type="transmembrane region" description="Helical" evidence="9">
    <location>
        <begin position="107"/>
        <end position="133"/>
    </location>
</feature>
<keyword evidence="14" id="KW-1185">Reference proteome</keyword>
<evidence type="ECO:0000313" key="13">
    <source>
        <dbReference type="EMBL" id="GAA4705633.1"/>
    </source>
</evidence>
<protein>
    <recommendedName>
        <fullName evidence="15">Molybdate ABC transporter permease subunit</fullName>
    </recommendedName>
</protein>
<feature type="region of interest" description="Disordered" evidence="10">
    <location>
        <begin position="261"/>
        <end position="296"/>
    </location>
</feature>
<dbReference type="InterPro" id="IPR003593">
    <property type="entry name" value="AAA+_ATPase"/>
</dbReference>
<dbReference type="EMBL" id="BAABLN010000035">
    <property type="protein sequence ID" value="GAA4705633.1"/>
    <property type="molecule type" value="Genomic_DNA"/>
</dbReference>
<feature type="transmembrane region" description="Helical" evidence="9">
    <location>
        <begin position="68"/>
        <end position="87"/>
    </location>
</feature>
<feature type="domain" description="ABC transmembrane type-1" evidence="12">
    <location>
        <begin position="30"/>
        <end position="232"/>
    </location>
</feature>
<evidence type="ECO:0000256" key="6">
    <source>
        <dbReference type="ARBA" id="ARBA00022840"/>
    </source>
</evidence>
<evidence type="ECO:0000259" key="12">
    <source>
        <dbReference type="PROSITE" id="PS50928"/>
    </source>
</evidence>
<keyword evidence="5" id="KW-0547">Nucleotide-binding</keyword>
<evidence type="ECO:0000256" key="1">
    <source>
        <dbReference type="ARBA" id="ARBA00004141"/>
    </source>
</evidence>
<dbReference type="PANTHER" id="PTHR42781">
    <property type="entry name" value="SPERMIDINE/PUTRESCINE IMPORT ATP-BINDING PROTEIN POTA"/>
    <property type="match status" value="1"/>
</dbReference>
<feature type="compositionally biased region" description="Basic and acidic residues" evidence="10">
    <location>
        <begin position="273"/>
        <end position="283"/>
    </location>
</feature>
<evidence type="ECO:0000256" key="4">
    <source>
        <dbReference type="ARBA" id="ARBA00022692"/>
    </source>
</evidence>
<dbReference type="NCBIfam" id="TIGR01581">
    <property type="entry name" value="Mo_ABC_porter"/>
    <property type="match status" value="1"/>
</dbReference>
<evidence type="ECO:0000313" key="14">
    <source>
        <dbReference type="Proteomes" id="UP001501446"/>
    </source>
</evidence>
<comment type="caution">
    <text evidence="13">The sequence shown here is derived from an EMBL/GenBank/DDBJ whole genome shotgun (WGS) entry which is preliminary data.</text>
</comment>
<proteinExistence type="inferred from homology"/>
<evidence type="ECO:0000256" key="10">
    <source>
        <dbReference type="SAM" id="MobiDB-lite"/>
    </source>
</evidence>
<feature type="region of interest" description="Disordered" evidence="10">
    <location>
        <begin position="508"/>
        <end position="534"/>
    </location>
</feature>
<dbReference type="Pfam" id="PF00528">
    <property type="entry name" value="BPD_transp_1"/>
    <property type="match status" value="1"/>
</dbReference>
<evidence type="ECO:0000256" key="9">
    <source>
        <dbReference type="RuleBase" id="RU363032"/>
    </source>
</evidence>
<keyword evidence="7 9" id="KW-1133">Transmembrane helix</keyword>
<reference evidence="14" key="1">
    <citation type="journal article" date="2019" name="Int. J. Syst. Evol. Microbiol.">
        <title>The Global Catalogue of Microorganisms (GCM) 10K type strain sequencing project: providing services to taxonomists for standard genome sequencing and annotation.</title>
        <authorList>
            <consortium name="The Broad Institute Genomics Platform"/>
            <consortium name="The Broad Institute Genome Sequencing Center for Infectious Disease"/>
            <person name="Wu L."/>
            <person name="Ma J."/>
        </authorList>
    </citation>
    <scope>NUCLEOTIDE SEQUENCE [LARGE SCALE GENOMIC DNA]</scope>
    <source>
        <strain evidence="14">JCM 18958</strain>
    </source>
</reference>
<dbReference type="NCBIfam" id="TIGR02141">
    <property type="entry name" value="modB_ABC"/>
    <property type="match status" value="1"/>
</dbReference>
<dbReference type="PROSITE" id="PS50893">
    <property type="entry name" value="ABC_TRANSPORTER_2"/>
    <property type="match status" value="1"/>
</dbReference>
<gene>
    <name evidence="13" type="ORF">GCM10025781_26160</name>
</gene>
<dbReference type="InterPro" id="IPR003439">
    <property type="entry name" value="ABC_transporter-like_ATP-bd"/>
</dbReference>
<dbReference type="InterPro" id="IPR006469">
    <property type="entry name" value="NifC_ABC_porter"/>
</dbReference>
<keyword evidence="8 9" id="KW-0472">Membrane</keyword>
<comment type="subcellular location">
    <subcellularLocation>
        <location evidence="9">Cell membrane</location>
        <topology evidence="9">Multi-pass membrane protein</topology>
    </subcellularLocation>
    <subcellularLocation>
        <location evidence="1">Membrane</location>
        <topology evidence="1">Multi-pass membrane protein</topology>
    </subcellularLocation>
</comment>
<keyword evidence="4 9" id="KW-0812">Transmembrane</keyword>
<dbReference type="InterPro" id="IPR035906">
    <property type="entry name" value="MetI-like_sf"/>
</dbReference>
<dbReference type="Proteomes" id="UP001501446">
    <property type="component" value="Unassembled WGS sequence"/>
</dbReference>
<dbReference type="PROSITE" id="PS00211">
    <property type="entry name" value="ABC_TRANSPORTER_1"/>
    <property type="match status" value="1"/>
</dbReference>
<keyword evidence="6" id="KW-0067">ATP-binding</keyword>
<evidence type="ECO:0000256" key="7">
    <source>
        <dbReference type="ARBA" id="ARBA00022989"/>
    </source>
</evidence>
<evidence type="ECO:0000256" key="3">
    <source>
        <dbReference type="ARBA" id="ARBA00022505"/>
    </source>
</evidence>
<evidence type="ECO:0000256" key="2">
    <source>
        <dbReference type="ARBA" id="ARBA00022448"/>
    </source>
</evidence>
<keyword evidence="3" id="KW-0500">Molybdenum</keyword>
<comment type="similarity">
    <text evidence="9">Belongs to the binding-protein-dependent transport system permease family.</text>
</comment>
<sequence length="534" mass="56469">MLLPLLGMLLRVDWARLPELLTSQASVTALLLTLRTAFVSTLLCLALGCPLALVLARWQGRCLGLLRSLVLLPLVLPPVVGGIALLYTFGRMGLLGPSLRVLGVDIAFTTTAVVLAQTFVALPFLVVSLEGALRTVGTRYEEIAAGLGSSPTRTLWRITLPLAAPALLSGAALSFARCLGEFGATLTFAGSLEGVTRTLPLEIYLQREVDPDTAVALSLLLVVVALLVVSLSAPSRRRRGAGFRAGLFRWAREAVPARAATRSEVPAEVAGEATDREAPRHPDLSSTGRASSRAAGEAGLDAHVVVAERGTAAELSVESGRTVALIGPNGVGKSTVFAVVAGLLTPSAGRVRVGGRSVVVVAADERTLWVPAHKRGVALMAQEARLFPHLSVLDNVAFGMRCKGLSRTAARKGAMAWLREVGAERFSQRRPDELSGGQAQRVAIARVLAAEPDVVLLDEPLSALDVTARPEIRSVLKRVLTDRTAVIITHDADDVAELADHVVRLESVRSEQDEGMSGSGTVSPEPHGLRNQRP</sequence>
<feature type="compositionally biased region" description="Low complexity" evidence="10">
    <location>
        <begin position="285"/>
        <end position="296"/>
    </location>
</feature>
<accession>A0ABP8XF44</accession>
<evidence type="ECO:0000259" key="11">
    <source>
        <dbReference type="PROSITE" id="PS50893"/>
    </source>
</evidence>
<dbReference type="CDD" id="cd06261">
    <property type="entry name" value="TM_PBP2"/>
    <property type="match status" value="1"/>
</dbReference>
<dbReference type="PANTHER" id="PTHR42781:SF4">
    <property type="entry name" value="SPERMIDINE_PUTRESCINE IMPORT ATP-BINDING PROTEIN POTA"/>
    <property type="match status" value="1"/>
</dbReference>
<feature type="transmembrane region" description="Helical" evidence="9">
    <location>
        <begin position="214"/>
        <end position="234"/>
    </location>
</feature>
<feature type="transmembrane region" description="Helical" evidence="9">
    <location>
        <begin position="31"/>
        <end position="56"/>
    </location>
</feature>
<evidence type="ECO:0000256" key="8">
    <source>
        <dbReference type="ARBA" id="ARBA00023136"/>
    </source>
</evidence>
<keyword evidence="2 9" id="KW-0813">Transport</keyword>
<evidence type="ECO:0000256" key="5">
    <source>
        <dbReference type="ARBA" id="ARBA00022741"/>
    </source>
</evidence>
<feature type="domain" description="ABC transporter" evidence="11">
    <location>
        <begin position="279"/>
        <end position="532"/>
    </location>
</feature>
<dbReference type="Pfam" id="PF00005">
    <property type="entry name" value="ABC_tran"/>
    <property type="match status" value="1"/>
</dbReference>
<name>A0ABP8XF44_9MICC</name>
<dbReference type="SMART" id="SM00382">
    <property type="entry name" value="AAA"/>
    <property type="match status" value="1"/>
</dbReference>
<dbReference type="InterPro" id="IPR011867">
    <property type="entry name" value="ModB_ABC"/>
</dbReference>
<dbReference type="PROSITE" id="PS50928">
    <property type="entry name" value="ABC_TM1"/>
    <property type="match status" value="1"/>
</dbReference>
<dbReference type="SUPFAM" id="SSF52540">
    <property type="entry name" value="P-loop containing nucleoside triphosphate hydrolases"/>
    <property type="match status" value="1"/>
</dbReference>
<dbReference type="InterPro" id="IPR027417">
    <property type="entry name" value="P-loop_NTPase"/>
</dbReference>
<dbReference type="RefSeq" id="WP_345311773.1">
    <property type="nucleotide sequence ID" value="NZ_BAABLN010000035.1"/>
</dbReference>
<organism evidence="13 14">
    <name type="scientific">Kocuria gwangalliensis</name>
    <dbReference type="NCBI Taxonomy" id="501592"/>
    <lineage>
        <taxon>Bacteria</taxon>
        <taxon>Bacillati</taxon>
        <taxon>Actinomycetota</taxon>
        <taxon>Actinomycetes</taxon>
        <taxon>Micrococcales</taxon>
        <taxon>Micrococcaceae</taxon>
        <taxon>Kocuria</taxon>
    </lineage>
</organism>
<evidence type="ECO:0008006" key="15">
    <source>
        <dbReference type="Google" id="ProtNLM"/>
    </source>
</evidence>
<dbReference type="InterPro" id="IPR017871">
    <property type="entry name" value="ABC_transporter-like_CS"/>
</dbReference>
<dbReference type="SUPFAM" id="SSF161098">
    <property type="entry name" value="MetI-like"/>
    <property type="match status" value="1"/>
</dbReference>
<dbReference type="InterPro" id="IPR050093">
    <property type="entry name" value="ABC_SmlMolc_Importer"/>
</dbReference>